<dbReference type="SUPFAM" id="SSF53474">
    <property type="entry name" value="alpha/beta-Hydrolases"/>
    <property type="match status" value="2"/>
</dbReference>
<proteinExistence type="predicted"/>
<dbReference type="RefSeq" id="WP_197231753.1">
    <property type="nucleotide sequence ID" value="NZ_SJPV01000015.1"/>
</dbReference>
<comment type="caution">
    <text evidence="2">The sequence shown here is derived from an EMBL/GenBank/DDBJ whole genome shotgun (WGS) entry which is preliminary data.</text>
</comment>
<evidence type="ECO:0000313" key="2">
    <source>
        <dbReference type="EMBL" id="TWU31823.1"/>
    </source>
</evidence>
<dbReference type="PANTHER" id="PTHR22946">
    <property type="entry name" value="DIENELACTONE HYDROLASE DOMAIN-CONTAINING PROTEIN-RELATED"/>
    <property type="match status" value="1"/>
</dbReference>
<evidence type="ECO:0000259" key="1">
    <source>
        <dbReference type="Pfam" id="PF05448"/>
    </source>
</evidence>
<accession>A0A5C6D3M5</accession>
<dbReference type="GO" id="GO:0016787">
    <property type="term" value="F:hydrolase activity"/>
    <property type="evidence" value="ECO:0007669"/>
    <property type="project" value="UniProtKB-KW"/>
</dbReference>
<dbReference type="Gene3D" id="3.40.50.1820">
    <property type="entry name" value="alpha/beta hydrolase"/>
    <property type="match status" value="2"/>
</dbReference>
<dbReference type="InterPro" id="IPR008391">
    <property type="entry name" value="AXE1_dom"/>
</dbReference>
<dbReference type="PANTHER" id="PTHR22946:SF8">
    <property type="entry name" value="ACETYL XYLAN ESTERASE DOMAIN-CONTAINING PROTEIN"/>
    <property type="match status" value="1"/>
</dbReference>
<reference evidence="2 3" key="1">
    <citation type="submission" date="2019-02" db="EMBL/GenBank/DDBJ databases">
        <title>Deep-cultivation of Planctomycetes and their phenomic and genomic characterization uncovers novel biology.</title>
        <authorList>
            <person name="Wiegand S."/>
            <person name="Jogler M."/>
            <person name="Boedeker C."/>
            <person name="Pinto D."/>
            <person name="Vollmers J."/>
            <person name="Rivas-Marin E."/>
            <person name="Kohn T."/>
            <person name="Peeters S.H."/>
            <person name="Heuer A."/>
            <person name="Rast P."/>
            <person name="Oberbeckmann S."/>
            <person name="Bunk B."/>
            <person name="Jeske O."/>
            <person name="Meyerdierks A."/>
            <person name="Storesund J.E."/>
            <person name="Kallscheuer N."/>
            <person name="Luecker S."/>
            <person name="Lage O.M."/>
            <person name="Pohl T."/>
            <person name="Merkel B.J."/>
            <person name="Hornburger P."/>
            <person name="Mueller R.-W."/>
            <person name="Bruemmer F."/>
            <person name="Labrenz M."/>
            <person name="Spormann A.M."/>
            <person name="Op Den Camp H."/>
            <person name="Overmann J."/>
            <person name="Amann R."/>
            <person name="Jetten M.S.M."/>
            <person name="Mascher T."/>
            <person name="Medema M.H."/>
            <person name="Devos D.P."/>
            <person name="Kaster A.-K."/>
            <person name="Ovreas L."/>
            <person name="Rohde M."/>
            <person name="Galperin M.Y."/>
            <person name="Jogler C."/>
        </authorList>
    </citation>
    <scope>NUCLEOTIDE SEQUENCE [LARGE SCALE GENOMIC DNA]</scope>
    <source>
        <strain evidence="2 3">Poly41</strain>
    </source>
</reference>
<feature type="domain" description="Acetyl xylan esterase" evidence="1">
    <location>
        <begin position="127"/>
        <end position="298"/>
    </location>
</feature>
<name>A0A5C6D3M5_9BACT</name>
<protein>
    <submittedName>
        <fullName evidence="2">Alpha/beta hydrolase family protein</fullName>
    </submittedName>
</protein>
<keyword evidence="2" id="KW-0378">Hydrolase</keyword>
<dbReference type="InterPro" id="IPR050261">
    <property type="entry name" value="FrsA_esterase"/>
</dbReference>
<organism evidence="2 3">
    <name type="scientific">Novipirellula artificiosorum</name>
    <dbReference type="NCBI Taxonomy" id="2528016"/>
    <lineage>
        <taxon>Bacteria</taxon>
        <taxon>Pseudomonadati</taxon>
        <taxon>Planctomycetota</taxon>
        <taxon>Planctomycetia</taxon>
        <taxon>Pirellulales</taxon>
        <taxon>Pirellulaceae</taxon>
        <taxon>Novipirellula</taxon>
    </lineage>
</organism>
<dbReference type="EMBL" id="SJPV01000015">
    <property type="protein sequence ID" value="TWU31823.1"/>
    <property type="molecule type" value="Genomic_DNA"/>
</dbReference>
<evidence type="ECO:0000313" key="3">
    <source>
        <dbReference type="Proteomes" id="UP000319143"/>
    </source>
</evidence>
<dbReference type="InterPro" id="IPR029058">
    <property type="entry name" value="AB_hydrolase_fold"/>
</dbReference>
<sequence>MSDNNRTDHRSCNSSLVTVGVSRRRLLSAATFPMMVPLLDWLSKDAIGAESVPPLNRFPRMVHEFFVEQVRQAERRNLRVWEQVNTEDAAQKHVETLRAKIRECFGPEPERTPLNPRITGVVERDAYKIEKLIFESRPDFPVTANVYVPKGRELPMPGVIGTCGHSSNGKAAEPYQSFAQGLAKLGYVCLIYDPIGQGERSQYVDDDLTPRRKGTVHEHLYCGNQQFLVGEFLGAWRAWDGIRALDYLLTRKEVDPEQIGVTGNSGGGTMTTWLAGVESRWTMAAPSCFVTTFRRNMENELPADTEQCPPRALALGLDHADFLAAMAPKPVLILSKERDFFDARGAEEAYNRLKGLYSLLGKQKRVSMFTGPSTHGYSQENREAMYGWFNGVTRVSAAKTEPDITIETDETLWCTPKGQIAGLDAKTVFQFTADQSRALGKNRGAVEGEQLTHRIRQILKLRTPKTDTPDYRILRDWRSREYPTKFGISYAVETEQDIFALVYMLTNEPWYSRPPREGNRAILYVSHRSSDAELRDEPLIRDVIKTEPETRLFTCDVRGIGESQPDTCGNQSFDDPYGCDYFYAIHSLMLDRPYVGQKTMDVLRVLDWLASYGYTDIHIVAKGWGALPATFAALLNDRISQVTLKNALTSYADIAEHEDYDWPLAALLPNVLAHFDMPDCYRALAAKKIQQIEPWDAVYSSPTAIR</sequence>
<dbReference type="AlphaFoldDB" id="A0A5C6D3M5"/>
<dbReference type="Pfam" id="PF05448">
    <property type="entry name" value="AXE1"/>
    <property type="match status" value="1"/>
</dbReference>
<keyword evidence="3" id="KW-1185">Reference proteome</keyword>
<gene>
    <name evidence="2" type="ORF">Poly41_60580</name>
</gene>
<dbReference type="Proteomes" id="UP000319143">
    <property type="component" value="Unassembled WGS sequence"/>
</dbReference>